<organism evidence="7 8">
    <name type="scientific">Undibacterium umbellatum</name>
    <dbReference type="NCBI Taxonomy" id="2762300"/>
    <lineage>
        <taxon>Bacteria</taxon>
        <taxon>Pseudomonadati</taxon>
        <taxon>Pseudomonadota</taxon>
        <taxon>Betaproteobacteria</taxon>
        <taxon>Burkholderiales</taxon>
        <taxon>Oxalobacteraceae</taxon>
        <taxon>Undibacterium</taxon>
    </lineage>
</organism>
<dbReference type="CDD" id="cd07989">
    <property type="entry name" value="LPLAT_AGPAT-like"/>
    <property type="match status" value="1"/>
</dbReference>
<keyword evidence="3" id="KW-0808">Transferase</keyword>
<dbReference type="PANTHER" id="PTHR10434:SF64">
    <property type="entry name" value="1-ACYL-SN-GLYCEROL-3-PHOSPHATE ACYLTRANSFERASE-RELATED"/>
    <property type="match status" value="1"/>
</dbReference>
<keyword evidence="8" id="KW-1185">Reference proteome</keyword>
<dbReference type="EMBL" id="JACOFX010000002">
    <property type="protein sequence ID" value="MBC3906907.1"/>
    <property type="molecule type" value="Genomic_DNA"/>
</dbReference>
<evidence type="ECO:0000256" key="3">
    <source>
        <dbReference type="ARBA" id="ARBA00022679"/>
    </source>
</evidence>
<evidence type="ECO:0000313" key="7">
    <source>
        <dbReference type="EMBL" id="MBC3906907.1"/>
    </source>
</evidence>
<keyword evidence="4" id="KW-0443">Lipid metabolism</keyword>
<dbReference type="PANTHER" id="PTHR10434">
    <property type="entry name" value="1-ACYL-SN-GLYCEROL-3-PHOSPHATE ACYLTRANSFERASE"/>
    <property type="match status" value="1"/>
</dbReference>
<evidence type="ECO:0000259" key="6">
    <source>
        <dbReference type="SMART" id="SM00563"/>
    </source>
</evidence>
<evidence type="ECO:0000256" key="2">
    <source>
        <dbReference type="ARBA" id="ARBA00022516"/>
    </source>
</evidence>
<keyword evidence="2" id="KW-0444">Lipid biosynthesis</keyword>
<dbReference type="InterPro" id="IPR002123">
    <property type="entry name" value="Plipid/glycerol_acylTrfase"/>
</dbReference>
<reference evidence="7 8" key="1">
    <citation type="submission" date="2020-08" db="EMBL/GenBank/DDBJ databases">
        <title>Novel species isolated from subtropical streams in China.</title>
        <authorList>
            <person name="Lu H."/>
        </authorList>
    </citation>
    <scope>NUCLEOTIDE SEQUENCE [LARGE SCALE GENOMIC DNA]</scope>
    <source>
        <strain evidence="7 8">NL8W</strain>
    </source>
</reference>
<dbReference type="GO" id="GO:0016746">
    <property type="term" value="F:acyltransferase activity"/>
    <property type="evidence" value="ECO:0007669"/>
    <property type="project" value="UniProtKB-KW"/>
</dbReference>
<keyword evidence="5 7" id="KW-0012">Acyltransferase</keyword>
<feature type="domain" description="Phospholipid/glycerol acyltransferase" evidence="6">
    <location>
        <begin position="65"/>
        <end position="177"/>
    </location>
</feature>
<dbReference type="Pfam" id="PF01553">
    <property type="entry name" value="Acyltransferase"/>
    <property type="match status" value="1"/>
</dbReference>
<evidence type="ECO:0000256" key="5">
    <source>
        <dbReference type="ARBA" id="ARBA00023315"/>
    </source>
</evidence>
<evidence type="ECO:0000256" key="1">
    <source>
        <dbReference type="ARBA" id="ARBA00005189"/>
    </source>
</evidence>
<dbReference type="Proteomes" id="UP000646911">
    <property type="component" value="Unassembled WGS sequence"/>
</dbReference>
<accession>A0ABR6Z548</accession>
<dbReference type="SUPFAM" id="SSF69593">
    <property type="entry name" value="Glycerol-3-phosphate (1)-acyltransferase"/>
    <property type="match status" value="1"/>
</dbReference>
<name>A0ABR6Z548_9BURK</name>
<comment type="caution">
    <text evidence="7">The sequence shown here is derived from an EMBL/GenBank/DDBJ whole genome shotgun (WGS) entry which is preliminary data.</text>
</comment>
<evidence type="ECO:0000256" key="4">
    <source>
        <dbReference type="ARBA" id="ARBA00023098"/>
    </source>
</evidence>
<dbReference type="SMART" id="SM00563">
    <property type="entry name" value="PlsC"/>
    <property type="match status" value="1"/>
</dbReference>
<comment type="pathway">
    <text evidence="1">Lipid metabolism.</text>
</comment>
<proteinExistence type="predicted"/>
<evidence type="ECO:0000313" key="8">
    <source>
        <dbReference type="Proteomes" id="UP000646911"/>
    </source>
</evidence>
<gene>
    <name evidence="7" type="ORF">H8L47_04975</name>
</gene>
<sequence length="243" mass="27289">MIVWHFFRIFLHLTAGLLTCAVIFPFSSDARRDELVRRWSVKLLSICTVDVTFKDKSEGVVNASAMIVSNHVSWLDIFVINTLHPCHFVAKSDIRNWPLLGWLCEKAGTIFLVRGRQRDVRRIYEGLVHQIEAGKRIAFFPEGTTAAQGNLLSFHANLFEAAIEAHVPVQPFVVRYLDAQGQLHSAADFIGDMTFAESMRIILLAPRMTAELVRLPAIPTEGAHRREVAQVARAAVMKELGIS</sequence>
<protein>
    <submittedName>
        <fullName evidence="7">1-acyl-sn-glycerol-3-phosphate acyltransferase</fullName>
    </submittedName>
</protein>
<dbReference type="RefSeq" id="WP_186952129.1">
    <property type="nucleotide sequence ID" value="NZ_JACOFX010000002.1"/>
</dbReference>